<feature type="transmembrane region" description="Helical" evidence="1">
    <location>
        <begin position="132"/>
        <end position="153"/>
    </location>
</feature>
<organism evidence="2 3">
    <name type="scientific">Paenibacillus glycinis</name>
    <dbReference type="NCBI Taxonomy" id="2697035"/>
    <lineage>
        <taxon>Bacteria</taxon>
        <taxon>Bacillati</taxon>
        <taxon>Bacillota</taxon>
        <taxon>Bacilli</taxon>
        <taxon>Bacillales</taxon>
        <taxon>Paenibacillaceae</taxon>
        <taxon>Paenibacillus</taxon>
    </lineage>
</organism>
<feature type="transmembrane region" description="Helical" evidence="1">
    <location>
        <begin position="54"/>
        <end position="78"/>
    </location>
</feature>
<feature type="transmembrane region" description="Helical" evidence="1">
    <location>
        <begin position="90"/>
        <end position="112"/>
    </location>
</feature>
<comment type="caution">
    <text evidence="2">The sequence shown here is derived from an EMBL/GenBank/DDBJ whole genome shotgun (WGS) entry which is preliminary data.</text>
</comment>
<evidence type="ECO:0000256" key="1">
    <source>
        <dbReference type="SAM" id="Phobius"/>
    </source>
</evidence>
<protein>
    <recommendedName>
        <fullName evidence="4">ABC transporter permease</fullName>
    </recommendedName>
</protein>
<feature type="transmembrane region" description="Helical" evidence="1">
    <location>
        <begin position="20"/>
        <end position="42"/>
    </location>
</feature>
<evidence type="ECO:0008006" key="4">
    <source>
        <dbReference type="Google" id="ProtNLM"/>
    </source>
</evidence>
<keyword evidence="1" id="KW-0472">Membrane</keyword>
<evidence type="ECO:0000313" key="2">
    <source>
        <dbReference type="EMBL" id="NBD23294.1"/>
    </source>
</evidence>
<feature type="transmembrane region" description="Helical" evidence="1">
    <location>
        <begin position="165"/>
        <end position="189"/>
    </location>
</feature>
<sequence>MNTVQGVVKMHMKDRVSWFYLPWIIVLSSFVVNLFIAGLVTTEDQLVTGGLASIFVYAMVSGIIGVHHTFAFALGLSVRRRDYFSGSMMMIAMTSVGTGLLLTLLSYIEMWSDGWGVDLFFFHLPYITDGNAVQQFIVFTSFLLFMYIFGWGISSLFRRFGKTGLYTMSIVSLLIGTLLVYAFIYWGWWNGVHDFFEGRSAFNLGLLLLPVSVVLSFVGYALLRRSTV</sequence>
<proteinExistence type="predicted"/>
<reference evidence="2 3" key="1">
    <citation type="submission" date="2020-01" db="EMBL/GenBank/DDBJ databases">
        <title>Paenibacillus soybeanensis sp. nov. isolated from the nodules of soybean (Glycine max(L.) Merr).</title>
        <authorList>
            <person name="Wang H."/>
        </authorList>
    </citation>
    <scope>NUCLEOTIDE SEQUENCE [LARGE SCALE GENOMIC DNA]</scope>
    <source>
        <strain evidence="2 3">T1</strain>
    </source>
</reference>
<name>A0ABW9XLH5_9BACL</name>
<accession>A0ABW9XLH5</accession>
<keyword evidence="1" id="KW-0812">Transmembrane</keyword>
<keyword evidence="1" id="KW-1133">Transmembrane helix</keyword>
<keyword evidence="3" id="KW-1185">Reference proteome</keyword>
<gene>
    <name evidence="2" type="ORF">GT019_05375</name>
</gene>
<dbReference type="Proteomes" id="UP000665561">
    <property type="component" value="Unassembled WGS sequence"/>
</dbReference>
<evidence type="ECO:0000313" key="3">
    <source>
        <dbReference type="Proteomes" id="UP000665561"/>
    </source>
</evidence>
<dbReference type="RefSeq" id="WP_161741716.1">
    <property type="nucleotide sequence ID" value="NZ_JAAAMV010000002.1"/>
</dbReference>
<dbReference type="EMBL" id="JAAAMV010000002">
    <property type="protein sequence ID" value="NBD23294.1"/>
    <property type="molecule type" value="Genomic_DNA"/>
</dbReference>
<feature type="transmembrane region" description="Helical" evidence="1">
    <location>
        <begin position="201"/>
        <end position="223"/>
    </location>
</feature>